<dbReference type="Pfam" id="PF07885">
    <property type="entry name" value="Ion_trans_2"/>
    <property type="match status" value="1"/>
</dbReference>
<dbReference type="KEGG" id="ssai:N0B31_21040"/>
<dbReference type="InterPro" id="IPR003148">
    <property type="entry name" value="RCK_N"/>
</dbReference>
<feature type="transmembrane region" description="Helical" evidence="2">
    <location>
        <begin position="126"/>
        <end position="144"/>
    </location>
</feature>
<evidence type="ECO:0000313" key="4">
    <source>
        <dbReference type="EMBL" id="UWM54596.1"/>
    </source>
</evidence>
<dbReference type="Gene3D" id="3.40.50.720">
    <property type="entry name" value="NAD(P)-binding Rossmann-like Domain"/>
    <property type="match status" value="1"/>
</dbReference>
<dbReference type="InterPro" id="IPR036291">
    <property type="entry name" value="NAD(P)-bd_dom_sf"/>
</dbReference>
<feature type="transmembrane region" description="Helical" evidence="2">
    <location>
        <begin position="77"/>
        <end position="95"/>
    </location>
</feature>
<sequence>MSSDTPRPTDTALRELFHSDDRVPFVYWREFSGARVAVLLTGAVAILAFVTGLSDLSGATVSLEGPLAALVPGDGDLIRLYGIFFSFLFAAFTAGLQRQLRVAWYGVVLSLPLLALLPLTTGRATGIPLLLVTVATLPLVVYHRDTFDQRLELSPFQSIAIAVFAGVQVYGTIGAYVLRSDYVGIETWTDAFYYIVVTGTTVGYGDATPTSQVTKLFTLSIIVTSTAAFGAVFGSLLVPALESRITSAFGNMTASELTLLEDHVIVLGYGDLTEPLLDRLADDTDVVVLTTDTDVASALRERDLNVLTADPTEEESLLDARIDVARGVVAATDDDARNTLSVLAARQTNPDVRVVAAAKDPRHVDKLRGVGADEVVSPAVIGGHRLGQSVLGEDDGREDE</sequence>
<dbReference type="InterPro" id="IPR050721">
    <property type="entry name" value="Trk_Ktr_HKT_K-transport"/>
</dbReference>
<dbReference type="SUPFAM" id="SSF81324">
    <property type="entry name" value="Voltage-gated potassium channels"/>
    <property type="match status" value="1"/>
</dbReference>
<keyword evidence="2" id="KW-1133">Transmembrane helix</keyword>
<evidence type="ECO:0000313" key="5">
    <source>
        <dbReference type="Proteomes" id="UP001057580"/>
    </source>
</evidence>
<feature type="domain" description="RCK N-terminal" evidence="3">
    <location>
        <begin position="261"/>
        <end position="377"/>
    </location>
</feature>
<evidence type="ECO:0000256" key="2">
    <source>
        <dbReference type="SAM" id="Phobius"/>
    </source>
</evidence>
<dbReference type="Proteomes" id="UP001057580">
    <property type="component" value="Chromosome"/>
</dbReference>
<keyword evidence="2" id="KW-0472">Membrane</keyword>
<gene>
    <name evidence="4" type="ORF">N0B31_21040</name>
</gene>
<dbReference type="EMBL" id="CP104003">
    <property type="protein sequence ID" value="UWM54596.1"/>
    <property type="molecule type" value="Genomic_DNA"/>
</dbReference>
<accession>A0A9E7R2Y7</accession>
<keyword evidence="2" id="KW-0812">Transmembrane</keyword>
<feature type="transmembrane region" description="Helical" evidence="2">
    <location>
        <begin position="102"/>
        <end position="120"/>
    </location>
</feature>
<evidence type="ECO:0000256" key="1">
    <source>
        <dbReference type="ARBA" id="ARBA00004651"/>
    </source>
</evidence>
<dbReference type="GeneID" id="74944964"/>
<organism evidence="4 5">
    <name type="scientific">Salinirubellus salinus</name>
    <dbReference type="NCBI Taxonomy" id="1364945"/>
    <lineage>
        <taxon>Archaea</taxon>
        <taxon>Methanobacteriati</taxon>
        <taxon>Methanobacteriota</taxon>
        <taxon>Stenosarchaea group</taxon>
        <taxon>Halobacteria</taxon>
        <taxon>Halobacteriales</taxon>
        <taxon>Natronomonadaceae</taxon>
        <taxon>Salinirubellus</taxon>
    </lineage>
</organism>
<keyword evidence="5" id="KW-1185">Reference proteome</keyword>
<feature type="transmembrane region" description="Helical" evidence="2">
    <location>
        <begin position="156"/>
        <end position="178"/>
    </location>
</feature>
<dbReference type="AlphaFoldDB" id="A0A9E7R2Y7"/>
<proteinExistence type="predicted"/>
<evidence type="ECO:0000259" key="3">
    <source>
        <dbReference type="PROSITE" id="PS51201"/>
    </source>
</evidence>
<dbReference type="Pfam" id="PF02254">
    <property type="entry name" value="TrkA_N"/>
    <property type="match status" value="1"/>
</dbReference>
<feature type="transmembrane region" description="Helical" evidence="2">
    <location>
        <begin position="36"/>
        <end position="57"/>
    </location>
</feature>
<dbReference type="SUPFAM" id="SSF51735">
    <property type="entry name" value="NAD(P)-binding Rossmann-fold domains"/>
    <property type="match status" value="1"/>
</dbReference>
<reference evidence="4" key="1">
    <citation type="submission" date="2022-09" db="EMBL/GenBank/DDBJ databases">
        <title>Diverse halophilic archaea isolated from saline environments.</title>
        <authorList>
            <person name="Cui H.-L."/>
        </authorList>
    </citation>
    <scope>NUCLEOTIDE SEQUENCE</scope>
    <source>
        <strain evidence="4">ZS-35-S2</strain>
    </source>
</reference>
<feature type="transmembrane region" description="Helical" evidence="2">
    <location>
        <begin position="216"/>
        <end position="238"/>
    </location>
</feature>
<dbReference type="GO" id="GO:0005886">
    <property type="term" value="C:plasma membrane"/>
    <property type="evidence" value="ECO:0007669"/>
    <property type="project" value="UniProtKB-SubCell"/>
</dbReference>
<name>A0A9E7R2Y7_9EURY</name>
<dbReference type="PROSITE" id="PS51201">
    <property type="entry name" value="RCK_N"/>
    <property type="match status" value="1"/>
</dbReference>
<dbReference type="RefSeq" id="WP_260593616.1">
    <property type="nucleotide sequence ID" value="NZ_CP104003.1"/>
</dbReference>
<dbReference type="PANTHER" id="PTHR43833:SF9">
    <property type="entry name" value="POTASSIUM CHANNEL PROTEIN YUGO-RELATED"/>
    <property type="match status" value="1"/>
</dbReference>
<dbReference type="Gene3D" id="1.10.287.70">
    <property type="match status" value="1"/>
</dbReference>
<dbReference type="InterPro" id="IPR013099">
    <property type="entry name" value="K_chnl_dom"/>
</dbReference>
<dbReference type="PANTHER" id="PTHR43833">
    <property type="entry name" value="POTASSIUM CHANNEL PROTEIN 2-RELATED-RELATED"/>
    <property type="match status" value="1"/>
</dbReference>
<dbReference type="GO" id="GO:0006813">
    <property type="term" value="P:potassium ion transport"/>
    <property type="evidence" value="ECO:0007669"/>
    <property type="project" value="InterPro"/>
</dbReference>
<protein>
    <submittedName>
        <fullName evidence="4">NAD-binding protein</fullName>
    </submittedName>
</protein>
<comment type="subcellular location">
    <subcellularLocation>
        <location evidence="1">Cell membrane</location>
        <topology evidence="1">Multi-pass membrane protein</topology>
    </subcellularLocation>
</comment>